<dbReference type="SUPFAM" id="SSF52172">
    <property type="entry name" value="CheY-like"/>
    <property type="match status" value="1"/>
</dbReference>
<dbReference type="Gene3D" id="3.40.50.2300">
    <property type="match status" value="1"/>
</dbReference>
<reference evidence="1" key="1">
    <citation type="submission" date="2020-10" db="EMBL/GenBank/DDBJ databases">
        <title>Connecting structure to function with the recovery of over 1000 high-quality activated sludge metagenome-assembled genomes encoding full-length rRNA genes using long-read sequencing.</title>
        <authorList>
            <person name="Singleton C.M."/>
            <person name="Petriglieri F."/>
            <person name="Kristensen J.M."/>
            <person name="Kirkegaard R.H."/>
            <person name="Michaelsen T.Y."/>
            <person name="Andersen M.H."/>
            <person name="Karst S.M."/>
            <person name="Dueholm M.S."/>
            <person name="Nielsen P.H."/>
            <person name="Albertsen M."/>
        </authorList>
    </citation>
    <scope>NUCLEOTIDE SEQUENCE</scope>
    <source>
        <strain evidence="1">Bjer_18-Q3-R1-45_BAT3C.347</strain>
    </source>
</reference>
<proteinExistence type="predicted"/>
<accession>A0A9D7E240</accession>
<evidence type="ECO:0000313" key="1">
    <source>
        <dbReference type="EMBL" id="MBK6972724.1"/>
    </source>
</evidence>
<name>A0A9D7E240_9PROT</name>
<dbReference type="EMBL" id="JADJEV010000003">
    <property type="protein sequence ID" value="MBK6972724.1"/>
    <property type="molecule type" value="Genomic_DNA"/>
</dbReference>
<comment type="caution">
    <text evidence="1">The sequence shown here is derived from an EMBL/GenBank/DDBJ whole genome shotgun (WGS) entry which is preliminary data.</text>
</comment>
<dbReference type="InterPro" id="IPR011006">
    <property type="entry name" value="CheY-like_superfamily"/>
</dbReference>
<evidence type="ECO:0000313" key="2">
    <source>
        <dbReference type="Proteomes" id="UP000807785"/>
    </source>
</evidence>
<gene>
    <name evidence="1" type="ORF">IPH26_07125</name>
</gene>
<organism evidence="1 2">
    <name type="scientific">Candidatus Methylophosphatis roskildensis</name>
    <dbReference type="NCBI Taxonomy" id="2899263"/>
    <lineage>
        <taxon>Bacteria</taxon>
        <taxon>Pseudomonadati</taxon>
        <taxon>Pseudomonadota</taxon>
        <taxon>Betaproteobacteria</taxon>
        <taxon>Nitrosomonadales</taxon>
        <taxon>Sterolibacteriaceae</taxon>
        <taxon>Candidatus Methylophosphatis</taxon>
    </lineage>
</organism>
<sequence>MLWVDDRPANNESERKLLRVHGIVFDNVVSSGEALEQLAKESYDLVITDLGRRDSSDRSATAGAAFIEQPVLRQGGPRLVVYAGTWALAQKDDLVRRGANDVMANREQLIDTVLRLLGRAPEPSGDLSRCRWA</sequence>
<dbReference type="Proteomes" id="UP000807785">
    <property type="component" value="Unassembled WGS sequence"/>
</dbReference>
<dbReference type="AlphaFoldDB" id="A0A9D7E240"/>
<evidence type="ECO:0008006" key="3">
    <source>
        <dbReference type="Google" id="ProtNLM"/>
    </source>
</evidence>
<protein>
    <recommendedName>
        <fullName evidence="3">Response regulatory domain-containing protein</fullName>
    </recommendedName>
</protein>